<dbReference type="PANTHER" id="PTHR34154">
    <property type="entry name" value="ALKALI-SENSITIVE LINKAGE PROTEIN 1"/>
    <property type="match status" value="1"/>
</dbReference>
<organism evidence="3 4">
    <name type="scientific">Penicillium alfredii</name>
    <dbReference type="NCBI Taxonomy" id="1506179"/>
    <lineage>
        <taxon>Eukaryota</taxon>
        <taxon>Fungi</taxon>
        <taxon>Dikarya</taxon>
        <taxon>Ascomycota</taxon>
        <taxon>Pezizomycotina</taxon>
        <taxon>Eurotiomycetes</taxon>
        <taxon>Eurotiomycetidae</taxon>
        <taxon>Eurotiales</taxon>
        <taxon>Aspergillaceae</taxon>
        <taxon>Penicillium</taxon>
    </lineage>
</organism>
<dbReference type="EMBL" id="JAPMSZ010000005">
    <property type="protein sequence ID" value="KAJ5101637.1"/>
    <property type="molecule type" value="Genomic_DNA"/>
</dbReference>
<reference evidence="3" key="1">
    <citation type="submission" date="2022-11" db="EMBL/GenBank/DDBJ databases">
        <authorList>
            <person name="Petersen C."/>
        </authorList>
    </citation>
    <scope>NUCLEOTIDE SEQUENCE</scope>
    <source>
        <strain evidence="3">IBT 34128</strain>
    </source>
</reference>
<dbReference type="GO" id="GO:0009277">
    <property type="term" value="C:fungal-type cell wall"/>
    <property type="evidence" value="ECO:0007669"/>
    <property type="project" value="TreeGrafter"/>
</dbReference>
<dbReference type="GeneID" id="81393609"/>
<dbReference type="InterPro" id="IPR053183">
    <property type="entry name" value="ASL1"/>
</dbReference>
<dbReference type="AlphaFoldDB" id="A0A9W9FK47"/>
<feature type="signal peptide" evidence="1">
    <location>
        <begin position="1"/>
        <end position="19"/>
    </location>
</feature>
<dbReference type="SUPFAM" id="SSF51445">
    <property type="entry name" value="(Trans)glycosidases"/>
    <property type="match status" value="1"/>
</dbReference>
<sequence length="274" mass="29246">MVSFTKLFTTGLLATSALAAPVEQLQKRGSNKRGAAYNDANLVSSLADRQAVSWAYNWNMLAAGSLPQGVEFVPMLWGLKDIGGWADAIKTALTGSGLLGDGSSGNKYIMGFNEPDMASQAAMSPSDAASYYMQYITPYAGSAKLISPAVTSSTDPNMGLQWFNSFMDSCGNCKISGLAVHWYGNTPDEFKSFVNQAIQTASAHGLQEVWITEFALQADAQGQGSPDVTAQFLNDVLPWLDSQQAVSRYAYFMCAENHMFSGGGLNKAGDAYAA</sequence>
<dbReference type="Pfam" id="PF11790">
    <property type="entry name" value="Glyco_hydro_cc"/>
    <property type="match status" value="1"/>
</dbReference>
<feature type="domain" description="Asl1-like glycosyl hydrolase catalytic" evidence="2">
    <location>
        <begin position="34"/>
        <end position="272"/>
    </location>
</feature>
<evidence type="ECO:0000256" key="1">
    <source>
        <dbReference type="SAM" id="SignalP"/>
    </source>
</evidence>
<reference evidence="3" key="2">
    <citation type="journal article" date="2023" name="IMA Fungus">
        <title>Comparative genomic study of the Penicillium genus elucidates a diverse pangenome and 15 lateral gene transfer events.</title>
        <authorList>
            <person name="Petersen C."/>
            <person name="Sorensen T."/>
            <person name="Nielsen M.R."/>
            <person name="Sondergaard T.E."/>
            <person name="Sorensen J.L."/>
            <person name="Fitzpatrick D.A."/>
            <person name="Frisvad J.C."/>
            <person name="Nielsen K.L."/>
        </authorList>
    </citation>
    <scope>NUCLEOTIDE SEQUENCE</scope>
    <source>
        <strain evidence="3">IBT 34128</strain>
    </source>
</reference>
<dbReference type="Gene3D" id="3.20.20.80">
    <property type="entry name" value="Glycosidases"/>
    <property type="match status" value="1"/>
</dbReference>
<proteinExistence type="predicted"/>
<keyword evidence="4" id="KW-1185">Reference proteome</keyword>
<dbReference type="Proteomes" id="UP001141434">
    <property type="component" value="Unassembled WGS sequence"/>
</dbReference>
<dbReference type="PANTHER" id="PTHR34154:SF10">
    <property type="entry name" value="ASL1-LIKE GLYCOSYL HYDROLASE CATALYTIC DOMAIN-CONTAINING PROTEIN"/>
    <property type="match status" value="1"/>
</dbReference>
<name>A0A9W9FK47_9EURO</name>
<evidence type="ECO:0000313" key="3">
    <source>
        <dbReference type="EMBL" id="KAJ5101637.1"/>
    </source>
</evidence>
<gene>
    <name evidence="3" type="ORF">NUU61_003859</name>
</gene>
<dbReference type="RefSeq" id="XP_056512468.1">
    <property type="nucleotide sequence ID" value="XM_056654441.1"/>
</dbReference>
<feature type="chain" id="PRO_5040761909" description="Asl1-like glycosyl hydrolase catalytic domain-containing protein" evidence="1">
    <location>
        <begin position="20"/>
        <end position="274"/>
    </location>
</feature>
<dbReference type="InterPro" id="IPR017853">
    <property type="entry name" value="GH"/>
</dbReference>
<evidence type="ECO:0000313" key="4">
    <source>
        <dbReference type="Proteomes" id="UP001141434"/>
    </source>
</evidence>
<accession>A0A9W9FK47</accession>
<keyword evidence="1" id="KW-0732">Signal</keyword>
<evidence type="ECO:0000259" key="2">
    <source>
        <dbReference type="Pfam" id="PF11790"/>
    </source>
</evidence>
<dbReference type="InterPro" id="IPR024655">
    <property type="entry name" value="Asl1_glyco_hydro_catalytic"/>
</dbReference>
<dbReference type="OrthoDB" id="43654at2759"/>
<dbReference type="FunFam" id="3.20.20.80:FF:000271">
    <property type="entry name" value="Alkali-sensitive linkage protein 1"/>
    <property type="match status" value="1"/>
</dbReference>
<dbReference type="GO" id="GO:0071966">
    <property type="term" value="P:fungal-type cell wall polysaccharide metabolic process"/>
    <property type="evidence" value="ECO:0007669"/>
    <property type="project" value="TreeGrafter"/>
</dbReference>
<protein>
    <recommendedName>
        <fullName evidence="2">Asl1-like glycosyl hydrolase catalytic domain-containing protein</fullName>
    </recommendedName>
</protein>
<comment type="caution">
    <text evidence="3">The sequence shown here is derived from an EMBL/GenBank/DDBJ whole genome shotgun (WGS) entry which is preliminary data.</text>
</comment>